<keyword evidence="1" id="KW-0812">Transmembrane</keyword>
<evidence type="ECO:0000256" key="1">
    <source>
        <dbReference type="SAM" id="Phobius"/>
    </source>
</evidence>
<proteinExistence type="predicted"/>
<sequence>MKKARENQLIYLFLAIIMIPLSIYINYPYIANGEFPEGIMAFFLGTSALMMAYLSPHLYPKDERTKEIIGKSMTANYFTLFATITILFLIVGALEPNTLSATHVLTILFCIMTTSIPLTMVIYSKLI</sequence>
<feature type="transmembrane region" description="Helical" evidence="1">
    <location>
        <begin position="100"/>
        <end position="123"/>
    </location>
</feature>
<dbReference type="Proteomes" id="UP000004738">
    <property type="component" value="Unassembled WGS sequence"/>
</dbReference>
<accession>K1KSX3</accession>
<keyword evidence="1" id="KW-1133">Transmembrane helix</keyword>
<feature type="transmembrane region" description="Helical" evidence="1">
    <location>
        <begin position="35"/>
        <end position="54"/>
    </location>
</feature>
<protein>
    <recommendedName>
        <fullName evidence="4">Permease</fullName>
    </recommendedName>
</protein>
<dbReference type="PATRIC" id="fig|1224748.3.peg.1551"/>
<comment type="caution">
    <text evidence="2">The sequence shown here is derived from an EMBL/GenBank/DDBJ whole genome shotgun (WGS) entry which is preliminary data.</text>
</comment>
<gene>
    <name evidence="2" type="ORF">B857_01557</name>
</gene>
<evidence type="ECO:0008006" key="4">
    <source>
        <dbReference type="Google" id="ProtNLM"/>
    </source>
</evidence>
<evidence type="ECO:0000313" key="3">
    <source>
        <dbReference type="Proteomes" id="UP000004738"/>
    </source>
</evidence>
<dbReference type="AlphaFoldDB" id="K1KSX3"/>
<dbReference type="RefSeq" id="WP_008405382.1">
    <property type="nucleotide sequence ID" value="NZ_AMCK01000006.1"/>
</dbReference>
<feature type="transmembrane region" description="Helical" evidence="1">
    <location>
        <begin position="9"/>
        <end position="29"/>
    </location>
</feature>
<dbReference type="EMBL" id="AMCK01000006">
    <property type="protein sequence ID" value="EKB45606.1"/>
    <property type="molecule type" value="Genomic_DNA"/>
</dbReference>
<evidence type="ECO:0000313" key="2">
    <source>
        <dbReference type="EMBL" id="EKB45606.1"/>
    </source>
</evidence>
<organism evidence="2 3">
    <name type="scientific">Solibacillus isronensis B3W22</name>
    <dbReference type="NCBI Taxonomy" id="1224748"/>
    <lineage>
        <taxon>Bacteria</taxon>
        <taxon>Bacillati</taxon>
        <taxon>Bacillota</taxon>
        <taxon>Bacilli</taxon>
        <taxon>Bacillales</taxon>
        <taxon>Caryophanaceae</taxon>
        <taxon>Solibacillus</taxon>
    </lineage>
</organism>
<name>K1KSX3_9BACL</name>
<keyword evidence="1" id="KW-0472">Membrane</keyword>
<keyword evidence="3" id="KW-1185">Reference proteome</keyword>
<reference evidence="2 3" key="1">
    <citation type="journal article" date="2012" name="J. Bacteriol.">
        <title>Draft Genome Sequence of Bacillus isronensis Strain B3W22, Isolated from the Upper Atmosphere.</title>
        <authorList>
            <person name="Shivaji S."/>
            <person name="Ara S."/>
            <person name="Singh S.K."/>
            <person name="Bandi S."/>
            <person name="Singh A."/>
            <person name="Pinnaka A.K."/>
        </authorList>
    </citation>
    <scope>NUCLEOTIDE SEQUENCE [LARGE SCALE GENOMIC DNA]</scope>
    <source>
        <strain evidence="2 3">B3W22</strain>
    </source>
</reference>
<feature type="transmembrane region" description="Helical" evidence="1">
    <location>
        <begin position="75"/>
        <end position="94"/>
    </location>
</feature>